<reference evidence="1 2" key="1">
    <citation type="submission" date="2017-01" db="EMBL/GenBank/DDBJ databases">
        <title>Deconstructing symbiosis and pathogenesis requirements using a combined genomic-metabolomic approach.</title>
        <authorList>
            <person name="Tobias N.J."/>
            <person name="Wolff H."/>
            <person name="Djahanschiri B."/>
            <person name="Ebersberger I."/>
            <person name="Bode H.B."/>
        </authorList>
    </citation>
    <scope>NUCLEOTIDE SEQUENCE [LARGE SCALE GENOMIC DNA]</scope>
    <source>
        <strain evidence="1 2">DSM 4764</strain>
    </source>
</reference>
<dbReference type="Proteomes" id="UP000194204">
    <property type="component" value="Unassembled WGS sequence"/>
</dbReference>
<comment type="caution">
    <text evidence="1">The sequence shown here is derived from an EMBL/GenBank/DDBJ whole genome shotgun (WGS) entry which is preliminary data.</text>
</comment>
<dbReference type="EMBL" id="MUBK01000018">
    <property type="protein sequence ID" value="OTA19521.1"/>
    <property type="molecule type" value="Genomic_DNA"/>
</dbReference>
<keyword evidence="2" id="KW-1185">Reference proteome</keyword>
<organism evidence="1 2">
    <name type="scientific">Xenorhabdus beddingii</name>
    <dbReference type="NCBI Taxonomy" id="40578"/>
    <lineage>
        <taxon>Bacteria</taxon>
        <taxon>Pseudomonadati</taxon>
        <taxon>Pseudomonadota</taxon>
        <taxon>Gammaproteobacteria</taxon>
        <taxon>Enterobacterales</taxon>
        <taxon>Morganellaceae</taxon>
        <taxon>Xenorhabdus</taxon>
    </lineage>
</organism>
<proteinExistence type="predicted"/>
<evidence type="ECO:0000313" key="2">
    <source>
        <dbReference type="Proteomes" id="UP000194204"/>
    </source>
</evidence>
<protein>
    <submittedName>
        <fullName evidence="1">Uncharacterized protein</fullName>
    </submittedName>
</protein>
<sequence>MHIEKTRQLNIVLLEDIPFEELIPKLEKAFDIILPYQDVKGRYISKAKSQDFDIEVVDRIDQQGDFLCDDYHVMYITIDSDKYFNFEFEDKIIKILKEGKIEWRYATWSKIEDSEHWRRIYPS</sequence>
<gene>
    <name evidence="1" type="ORF">Xbed_02378</name>
</gene>
<dbReference type="RefSeq" id="WP_086113120.1">
    <property type="nucleotide sequence ID" value="NZ_CAWNHF010000090.1"/>
</dbReference>
<name>A0A1Y2SN25_9GAMM</name>
<dbReference type="OrthoDB" id="2680449at2"/>
<dbReference type="AlphaFoldDB" id="A0A1Y2SN25"/>
<evidence type="ECO:0000313" key="1">
    <source>
        <dbReference type="EMBL" id="OTA19521.1"/>
    </source>
</evidence>
<accession>A0A1Y2SN25</accession>